<name>H1Z085_9EURY</name>
<evidence type="ECO:0000313" key="2">
    <source>
        <dbReference type="Proteomes" id="UP000005741"/>
    </source>
</evidence>
<gene>
    <name evidence="1" type="ORF">Metlim_2093</name>
</gene>
<proteinExistence type="predicted"/>
<reference evidence="1 2" key="1">
    <citation type="submission" date="2011-10" db="EMBL/GenBank/DDBJ databases">
        <title>The Improved High-Quality Draft genome of Methanoplanus limicola DSM 2279.</title>
        <authorList>
            <consortium name="US DOE Joint Genome Institute (JGI-PGF)"/>
            <person name="Lucas S."/>
            <person name="Copeland A."/>
            <person name="Lapidus A."/>
            <person name="Glavina del Rio T."/>
            <person name="Dalin E."/>
            <person name="Tice H."/>
            <person name="Bruce D."/>
            <person name="Goodwin L."/>
            <person name="Pitluck S."/>
            <person name="Peters L."/>
            <person name="Mikhailova N."/>
            <person name="Lu M."/>
            <person name="Kyrpides N."/>
            <person name="Mavromatis K."/>
            <person name="Ivanova N."/>
            <person name="Markowitz V."/>
            <person name="Cheng J.-F."/>
            <person name="Hugenholtz P."/>
            <person name="Woyke T."/>
            <person name="Wu D."/>
            <person name="Wirth R."/>
            <person name="Brambilla E.-M."/>
            <person name="Klenk H.-P."/>
            <person name="Eisen J.A."/>
        </authorList>
    </citation>
    <scope>NUCLEOTIDE SEQUENCE [LARGE SCALE GENOMIC DNA]</scope>
    <source>
        <strain evidence="1 2">DSM 2279</strain>
    </source>
</reference>
<dbReference type="Proteomes" id="UP000005741">
    <property type="component" value="Chromosome"/>
</dbReference>
<dbReference type="EMBL" id="CM001436">
    <property type="protein sequence ID" value="EHQ36177.1"/>
    <property type="molecule type" value="Genomic_DNA"/>
</dbReference>
<dbReference type="AlphaFoldDB" id="H1Z085"/>
<dbReference type="InterPro" id="IPR038735">
    <property type="entry name" value="MSMEG_1276-like_NTP-PPase_dom"/>
</dbReference>
<dbReference type="OrthoDB" id="313097at2157"/>
<sequence length="111" mass="12693">MNPNGPDLPPRKAVRDKIPEIIRNSGEECQTKVLSDEDFYEVMKEKLTEEVEEYLADPCPEELADIIEVIYRLAAHEGISVEELEEVRLRKRKERGGFEGNVFLCSPGESE</sequence>
<evidence type="ECO:0000313" key="1">
    <source>
        <dbReference type="EMBL" id="EHQ36177.1"/>
    </source>
</evidence>
<dbReference type="InParanoid" id="H1Z085"/>
<protein>
    <recommendedName>
        <fullName evidence="3">Phosphoribosyl-ATP pyrophosphohydrolase</fullName>
    </recommendedName>
</protein>
<organism evidence="1 2">
    <name type="scientific">Methanoplanus limicola DSM 2279</name>
    <dbReference type="NCBI Taxonomy" id="937775"/>
    <lineage>
        <taxon>Archaea</taxon>
        <taxon>Methanobacteriati</taxon>
        <taxon>Methanobacteriota</taxon>
        <taxon>Stenosarchaea group</taxon>
        <taxon>Methanomicrobia</taxon>
        <taxon>Methanomicrobiales</taxon>
        <taxon>Methanomicrobiaceae</taxon>
        <taxon>Methanoplanus</taxon>
    </lineage>
</organism>
<dbReference type="RefSeq" id="WP_004078430.1">
    <property type="nucleotide sequence ID" value="NZ_CM001436.1"/>
</dbReference>
<dbReference type="HOGENOM" id="CLU_142081_0_0_2"/>
<evidence type="ECO:0008006" key="3">
    <source>
        <dbReference type="Google" id="ProtNLM"/>
    </source>
</evidence>
<dbReference type="CDD" id="cd11532">
    <property type="entry name" value="NTP-PPase_COG4997"/>
    <property type="match status" value="1"/>
</dbReference>
<accession>H1Z085</accession>
<keyword evidence="2" id="KW-1185">Reference proteome</keyword>